<feature type="transmembrane region" description="Helical" evidence="1">
    <location>
        <begin position="183"/>
        <end position="204"/>
    </location>
</feature>
<evidence type="ECO:0000313" key="2">
    <source>
        <dbReference type="EMBL" id="GGJ71862.1"/>
    </source>
</evidence>
<proteinExistence type="predicted"/>
<dbReference type="Proteomes" id="UP000606115">
    <property type="component" value="Unassembled WGS sequence"/>
</dbReference>
<keyword evidence="1" id="KW-1133">Transmembrane helix</keyword>
<feature type="transmembrane region" description="Helical" evidence="1">
    <location>
        <begin position="121"/>
        <end position="138"/>
    </location>
</feature>
<feature type="transmembrane region" description="Helical" evidence="1">
    <location>
        <begin position="210"/>
        <end position="228"/>
    </location>
</feature>
<protein>
    <recommendedName>
        <fullName evidence="4">DUF2157 domain-containing protein</fullName>
    </recommendedName>
</protein>
<keyword evidence="1" id="KW-0812">Transmembrane</keyword>
<sequence length="299" mass="32149">MAEPQPTENLRSLVDSAQQAIAAASQKQSLQLPYAAPDRRPNPAVETFDKVRSGLFGLAAVLLLITSLNAALDTSFGSRTNILDTSQILAFIWPAIAVLMIASAIYSVLPHQLSSRRQRAITVYGLSAAALMACALTFTAGFLLWPGAILATLATGFGLYGMLQMNLHTARNHLERIATDLPVSLFSGFSLVFTVQLWLSAAGWNSSGHLLGISIVSVVVTLLAAAFAQTERGRHAFAAGFGLGMLSAAFSAWRQESAPLWFAALLVFMAIIVFICAESRRFHIAHAEHRIQRGLRAEA</sequence>
<keyword evidence="3" id="KW-1185">Reference proteome</keyword>
<dbReference type="EMBL" id="BMKX01000011">
    <property type="protein sequence ID" value="GGJ71862.1"/>
    <property type="molecule type" value="Genomic_DNA"/>
</dbReference>
<dbReference type="RefSeq" id="WP_188687235.1">
    <property type="nucleotide sequence ID" value="NZ_BMKX01000011.1"/>
</dbReference>
<accession>A0ABQ2DT77</accession>
<name>A0ABQ2DT77_9MICC</name>
<feature type="transmembrane region" description="Helical" evidence="1">
    <location>
        <begin position="144"/>
        <end position="163"/>
    </location>
</feature>
<feature type="transmembrane region" description="Helical" evidence="1">
    <location>
        <begin position="235"/>
        <end position="253"/>
    </location>
</feature>
<reference evidence="3" key="1">
    <citation type="journal article" date="2019" name="Int. J. Syst. Evol. Microbiol.">
        <title>The Global Catalogue of Microorganisms (GCM) 10K type strain sequencing project: providing services to taxonomists for standard genome sequencing and annotation.</title>
        <authorList>
            <consortium name="The Broad Institute Genomics Platform"/>
            <consortium name="The Broad Institute Genome Sequencing Center for Infectious Disease"/>
            <person name="Wu L."/>
            <person name="Ma J."/>
        </authorList>
    </citation>
    <scope>NUCLEOTIDE SEQUENCE [LARGE SCALE GENOMIC DNA]</scope>
    <source>
        <strain evidence="3">CGMCC 1.3685</strain>
    </source>
</reference>
<feature type="transmembrane region" description="Helical" evidence="1">
    <location>
        <begin position="259"/>
        <end position="277"/>
    </location>
</feature>
<feature type="transmembrane region" description="Helical" evidence="1">
    <location>
        <begin position="55"/>
        <end position="76"/>
    </location>
</feature>
<dbReference type="GeneID" id="303305675"/>
<gene>
    <name evidence="2" type="ORF">GCM10007173_33420</name>
</gene>
<evidence type="ECO:0000313" key="3">
    <source>
        <dbReference type="Proteomes" id="UP000606115"/>
    </source>
</evidence>
<comment type="caution">
    <text evidence="2">The sequence shown here is derived from an EMBL/GenBank/DDBJ whole genome shotgun (WGS) entry which is preliminary data.</text>
</comment>
<organism evidence="2 3">
    <name type="scientific">Glutamicibacter ardleyensis</name>
    <dbReference type="NCBI Taxonomy" id="225894"/>
    <lineage>
        <taxon>Bacteria</taxon>
        <taxon>Bacillati</taxon>
        <taxon>Actinomycetota</taxon>
        <taxon>Actinomycetes</taxon>
        <taxon>Micrococcales</taxon>
        <taxon>Micrococcaceae</taxon>
        <taxon>Glutamicibacter</taxon>
    </lineage>
</organism>
<feature type="transmembrane region" description="Helical" evidence="1">
    <location>
        <begin position="88"/>
        <end position="109"/>
    </location>
</feature>
<evidence type="ECO:0000256" key="1">
    <source>
        <dbReference type="SAM" id="Phobius"/>
    </source>
</evidence>
<evidence type="ECO:0008006" key="4">
    <source>
        <dbReference type="Google" id="ProtNLM"/>
    </source>
</evidence>
<keyword evidence="1" id="KW-0472">Membrane</keyword>